<dbReference type="AlphaFoldDB" id="A0AAV1W8K5"/>
<reference evidence="1 2" key="1">
    <citation type="submission" date="2024-03" db="EMBL/GenBank/DDBJ databases">
        <authorList>
            <person name="Martinez-Hernandez J."/>
        </authorList>
    </citation>
    <scope>NUCLEOTIDE SEQUENCE [LARGE SCALE GENOMIC DNA]</scope>
</reference>
<comment type="caution">
    <text evidence="1">The sequence shown here is derived from an EMBL/GenBank/DDBJ whole genome shotgun (WGS) entry which is preliminary data.</text>
</comment>
<sequence>MAVMDLMGSSVKEAIRDVPFTFTGDGHDAKLLVAPPLSWCLHCVRPRSEMNHRHKSHVVLDA</sequence>
<proteinExistence type="predicted"/>
<evidence type="ECO:0000313" key="2">
    <source>
        <dbReference type="Proteomes" id="UP001497480"/>
    </source>
</evidence>
<gene>
    <name evidence="1" type="ORF">LLUT_LOCUS6262</name>
</gene>
<dbReference type="Proteomes" id="UP001497480">
    <property type="component" value="Unassembled WGS sequence"/>
</dbReference>
<accession>A0AAV1W8K5</accession>
<evidence type="ECO:0000313" key="1">
    <source>
        <dbReference type="EMBL" id="CAL0305202.1"/>
    </source>
</evidence>
<name>A0AAV1W8K5_LUPLU</name>
<organism evidence="1 2">
    <name type="scientific">Lupinus luteus</name>
    <name type="common">European yellow lupine</name>
    <dbReference type="NCBI Taxonomy" id="3873"/>
    <lineage>
        <taxon>Eukaryota</taxon>
        <taxon>Viridiplantae</taxon>
        <taxon>Streptophyta</taxon>
        <taxon>Embryophyta</taxon>
        <taxon>Tracheophyta</taxon>
        <taxon>Spermatophyta</taxon>
        <taxon>Magnoliopsida</taxon>
        <taxon>eudicotyledons</taxon>
        <taxon>Gunneridae</taxon>
        <taxon>Pentapetalae</taxon>
        <taxon>rosids</taxon>
        <taxon>fabids</taxon>
        <taxon>Fabales</taxon>
        <taxon>Fabaceae</taxon>
        <taxon>Papilionoideae</taxon>
        <taxon>50 kb inversion clade</taxon>
        <taxon>genistoids sensu lato</taxon>
        <taxon>core genistoids</taxon>
        <taxon>Genisteae</taxon>
        <taxon>Lupinus</taxon>
    </lineage>
</organism>
<protein>
    <submittedName>
        <fullName evidence="1">Uncharacterized protein</fullName>
    </submittedName>
</protein>
<dbReference type="EMBL" id="CAXHTB010000004">
    <property type="protein sequence ID" value="CAL0305202.1"/>
    <property type="molecule type" value="Genomic_DNA"/>
</dbReference>
<keyword evidence="2" id="KW-1185">Reference proteome</keyword>